<dbReference type="Pfam" id="PF12796">
    <property type="entry name" value="Ank_2"/>
    <property type="match status" value="1"/>
</dbReference>
<dbReference type="InterPro" id="IPR053137">
    <property type="entry name" value="NLR-like"/>
</dbReference>
<evidence type="ECO:0000313" key="4">
    <source>
        <dbReference type="EMBL" id="KAJ5182902.1"/>
    </source>
</evidence>
<name>A0A9W9M067_9EURO</name>
<keyword evidence="2" id="KW-0040">ANK repeat</keyword>
<evidence type="ECO:0000259" key="3">
    <source>
        <dbReference type="Pfam" id="PF24883"/>
    </source>
</evidence>
<accession>A0A9W9M067</accession>
<evidence type="ECO:0000256" key="1">
    <source>
        <dbReference type="ARBA" id="ARBA00022737"/>
    </source>
</evidence>
<dbReference type="SUPFAM" id="SSF53167">
    <property type="entry name" value="Purine and uridine phosphorylases"/>
    <property type="match status" value="1"/>
</dbReference>
<feature type="repeat" description="ANK" evidence="2">
    <location>
        <begin position="329"/>
        <end position="361"/>
    </location>
</feature>
<dbReference type="Pfam" id="PF00023">
    <property type="entry name" value="Ank"/>
    <property type="match status" value="1"/>
</dbReference>
<feature type="repeat" description="ANK" evidence="2">
    <location>
        <begin position="438"/>
        <end position="470"/>
    </location>
</feature>
<dbReference type="GO" id="GO:0009116">
    <property type="term" value="P:nucleoside metabolic process"/>
    <property type="evidence" value="ECO:0007669"/>
    <property type="project" value="InterPro"/>
</dbReference>
<reference evidence="4" key="2">
    <citation type="journal article" date="2023" name="IMA Fungus">
        <title>Comparative genomic study of the Penicillium genus elucidates a diverse pangenome and 15 lateral gene transfer events.</title>
        <authorList>
            <person name="Petersen C."/>
            <person name="Sorensen T."/>
            <person name="Nielsen M.R."/>
            <person name="Sondergaard T.E."/>
            <person name="Sorensen J.L."/>
            <person name="Fitzpatrick D.A."/>
            <person name="Frisvad J.C."/>
            <person name="Nielsen K.L."/>
        </authorList>
    </citation>
    <scope>NUCLEOTIDE SEQUENCE</scope>
    <source>
        <strain evidence="4">IBT 21917</strain>
    </source>
</reference>
<keyword evidence="1" id="KW-0677">Repeat</keyword>
<evidence type="ECO:0000256" key="2">
    <source>
        <dbReference type="PROSITE-ProRule" id="PRU00023"/>
    </source>
</evidence>
<dbReference type="SUPFAM" id="SSF48403">
    <property type="entry name" value="Ankyrin repeat"/>
    <property type="match status" value="1"/>
</dbReference>
<dbReference type="OrthoDB" id="5416940at2759"/>
<organism evidence="4 5">
    <name type="scientific">Penicillium capsulatum</name>
    <dbReference type="NCBI Taxonomy" id="69766"/>
    <lineage>
        <taxon>Eukaryota</taxon>
        <taxon>Fungi</taxon>
        <taxon>Dikarya</taxon>
        <taxon>Ascomycota</taxon>
        <taxon>Pezizomycotina</taxon>
        <taxon>Eurotiomycetes</taxon>
        <taxon>Eurotiomycetidae</taxon>
        <taxon>Eurotiales</taxon>
        <taxon>Aspergillaceae</taxon>
        <taxon>Penicillium</taxon>
    </lineage>
</organism>
<feature type="repeat" description="ANK" evidence="2">
    <location>
        <begin position="405"/>
        <end position="437"/>
    </location>
</feature>
<keyword evidence="5" id="KW-1185">Reference proteome</keyword>
<dbReference type="PANTHER" id="PTHR46082">
    <property type="entry name" value="ATP/GTP-BINDING PROTEIN-RELATED"/>
    <property type="match status" value="1"/>
</dbReference>
<proteinExistence type="predicted"/>
<dbReference type="Pfam" id="PF24883">
    <property type="entry name" value="NPHP3_N"/>
    <property type="match status" value="1"/>
</dbReference>
<dbReference type="PROSITE" id="PS50297">
    <property type="entry name" value="ANK_REP_REGION"/>
    <property type="match status" value="3"/>
</dbReference>
<gene>
    <name evidence="4" type="ORF">N7492_000518</name>
</gene>
<evidence type="ECO:0000313" key="5">
    <source>
        <dbReference type="Proteomes" id="UP001146351"/>
    </source>
</evidence>
<dbReference type="Gene3D" id="3.40.50.1580">
    <property type="entry name" value="Nucleoside phosphorylase domain"/>
    <property type="match status" value="1"/>
</dbReference>
<dbReference type="AlphaFoldDB" id="A0A9W9M067"/>
<dbReference type="PANTHER" id="PTHR46082:SF11">
    <property type="entry name" value="AAA+ ATPASE DOMAIN-CONTAINING PROTEIN-RELATED"/>
    <property type="match status" value="1"/>
</dbReference>
<dbReference type="PROSITE" id="PS50088">
    <property type="entry name" value="ANK_REPEAT"/>
    <property type="match status" value="3"/>
</dbReference>
<dbReference type="Proteomes" id="UP001146351">
    <property type="component" value="Unassembled WGS sequence"/>
</dbReference>
<reference evidence="4" key="1">
    <citation type="submission" date="2022-11" db="EMBL/GenBank/DDBJ databases">
        <authorList>
            <person name="Petersen C."/>
        </authorList>
    </citation>
    <scope>NUCLEOTIDE SEQUENCE</scope>
    <source>
        <strain evidence="4">IBT 21917</strain>
    </source>
</reference>
<sequence>MRLFCYPDPKSDRLFKAGHGHPPNESSCDPCPSEWEVMRETRDDHLPWTHHGLITSSNSVIKDRRVRQKLGAGIGALRFEMEAAGLMLDFPCINKQWQGYAALGAVYYAKELLGNLPRSQITQEQLAVNWKGSIESLNETTRGTNERLDKAFSQHAEQFDEQKASTSVREHPKCHQVLKTSNYESYKDINPSRAQSTCQWAFQNPTHPNWGESLSNSLLWVSADPGCGKSILSKSLIDIDSKEFESGTFVCHFFKDNEQQNQSNIGLCSLLHQIFIQEPSLISHTMELFEATSPLYTVPPCYWSARYDDIDKAGILLGAEVDIEYQDGTRGTALHIVSEILSLDMVKLLMEHGASPNSKNADNERPLILLCAMGIDYDKFSAVHLEIIRMLLKYGADVNGHSRLNDSSALIEASRMRHLEVVKLLLQEGADIHTVDKHQRSALMLSAAEGRVDIARVLLSHGAHINYRREAFKSNKERHESQEENPNSSDLWETALEAAQVCARDPDDDPWWRCYWKTVLFLESTAVRVRE</sequence>
<comment type="caution">
    <text evidence="4">The sequence shown here is derived from an EMBL/GenBank/DDBJ whole genome shotgun (WGS) entry which is preliminary data.</text>
</comment>
<dbReference type="InterPro" id="IPR056884">
    <property type="entry name" value="NPHP3-like_N"/>
</dbReference>
<dbReference type="SMART" id="SM00248">
    <property type="entry name" value="ANK"/>
    <property type="match status" value="5"/>
</dbReference>
<dbReference type="InterPro" id="IPR002110">
    <property type="entry name" value="Ankyrin_rpt"/>
</dbReference>
<feature type="domain" description="Nephrocystin 3-like N-terminal" evidence="3">
    <location>
        <begin position="197"/>
        <end position="290"/>
    </location>
</feature>
<protein>
    <recommendedName>
        <fullName evidence="3">Nephrocystin 3-like N-terminal domain-containing protein</fullName>
    </recommendedName>
</protein>
<dbReference type="Gene3D" id="1.25.40.20">
    <property type="entry name" value="Ankyrin repeat-containing domain"/>
    <property type="match status" value="1"/>
</dbReference>
<dbReference type="InterPro" id="IPR035994">
    <property type="entry name" value="Nucleoside_phosphorylase_sf"/>
</dbReference>
<dbReference type="GO" id="GO:0003824">
    <property type="term" value="F:catalytic activity"/>
    <property type="evidence" value="ECO:0007669"/>
    <property type="project" value="InterPro"/>
</dbReference>
<dbReference type="EMBL" id="JAPQKO010000001">
    <property type="protein sequence ID" value="KAJ5182902.1"/>
    <property type="molecule type" value="Genomic_DNA"/>
</dbReference>
<dbReference type="InterPro" id="IPR036770">
    <property type="entry name" value="Ankyrin_rpt-contain_sf"/>
</dbReference>